<feature type="transmembrane region" description="Helical" evidence="11">
    <location>
        <begin position="66"/>
        <end position="90"/>
    </location>
</feature>
<keyword evidence="4 11" id="KW-1133">Transmembrane helix</keyword>
<keyword evidence="7 9" id="KW-0675">Receptor</keyword>
<evidence type="ECO:0000256" key="3">
    <source>
        <dbReference type="ARBA" id="ARBA00022692"/>
    </source>
</evidence>
<evidence type="ECO:0000259" key="12">
    <source>
        <dbReference type="PROSITE" id="PS50262"/>
    </source>
</evidence>
<feature type="transmembrane region" description="Helical" evidence="11">
    <location>
        <begin position="110"/>
        <end position="128"/>
    </location>
</feature>
<evidence type="ECO:0000313" key="13">
    <source>
        <dbReference type="Proteomes" id="UP000694865"/>
    </source>
</evidence>
<feature type="transmembrane region" description="Helical" evidence="11">
    <location>
        <begin position="192"/>
        <end position="217"/>
    </location>
</feature>
<dbReference type="Proteomes" id="UP000694865">
    <property type="component" value="Unplaced"/>
</dbReference>
<gene>
    <name evidence="14" type="primary">LOC102803999</name>
</gene>
<dbReference type="Gene3D" id="1.20.1070.10">
    <property type="entry name" value="Rhodopsin 7-helix transmembrane proteins"/>
    <property type="match status" value="1"/>
</dbReference>
<dbReference type="InterPro" id="IPR000276">
    <property type="entry name" value="GPCR_Rhodpsn"/>
</dbReference>
<feature type="transmembrane region" description="Helical" evidence="11">
    <location>
        <begin position="148"/>
        <end position="166"/>
    </location>
</feature>
<dbReference type="PRINTS" id="PR00237">
    <property type="entry name" value="GPCRRHODOPSN"/>
</dbReference>
<reference evidence="14" key="1">
    <citation type="submission" date="2025-08" db="UniProtKB">
        <authorList>
            <consortium name="RefSeq"/>
        </authorList>
    </citation>
    <scope>IDENTIFICATION</scope>
    <source>
        <tissue evidence="14">Testes</tissue>
    </source>
</reference>
<dbReference type="RefSeq" id="XP_006814422.1">
    <property type="nucleotide sequence ID" value="XM_006814359.1"/>
</dbReference>
<dbReference type="SUPFAM" id="SSF81321">
    <property type="entry name" value="Family A G protein-coupled receptor-like"/>
    <property type="match status" value="1"/>
</dbReference>
<keyword evidence="3 9" id="KW-0812">Transmembrane</keyword>
<evidence type="ECO:0000256" key="10">
    <source>
        <dbReference type="SAM" id="MobiDB-lite"/>
    </source>
</evidence>
<accession>A0ABM0M331</accession>
<evidence type="ECO:0000256" key="11">
    <source>
        <dbReference type="SAM" id="Phobius"/>
    </source>
</evidence>
<dbReference type="Pfam" id="PF00001">
    <property type="entry name" value="7tm_1"/>
    <property type="match status" value="1"/>
</dbReference>
<dbReference type="SMART" id="SM01381">
    <property type="entry name" value="7TM_GPCR_Srsx"/>
    <property type="match status" value="1"/>
</dbReference>
<evidence type="ECO:0000256" key="2">
    <source>
        <dbReference type="ARBA" id="ARBA00022475"/>
    </source>
</evidence>
<feature type="transmembrane region" description="Helical" evidence="11">
    <location>
        <begin position="238"/>
        <end position="258"/>
    </location>
</feature>
<feature type="transmembrane region" description="Helical" evidence="11">
    <location>
        <begin position="40"/>
        <end position="59"/>
    </location>
</feature>
<comment type="similarity">
    <text evidence="9">Belongs to the G-protein coupled receptor 1 family.</text>
</comment>
<evidence type="ECO:0000256" key="5">
    <source>
        <dbReference type="ARBA" id="ARBA00023040"/>
    </source>
</evidence>
<feature type="region of interest" description="Disordered" evidence="10">
    <location>
        <begin position="320"/>
        <end position="341"/>
    </location>
</feature>
<dbReference type="PRINTS" id="PR01157">
    <property type="entry name" value="P2YPURNOCPTR"/>
</dbReference>
<dbReference type="InterPro" id="IPR017452">
    <property type="entry name" value="GPCR_Rhodpsn_7TM"/>
</dbReference>
<dbReference type="PANTHER" id="PTHR24229">
    <property type="entry name" value="NEUROPEPTIDES RECEPTOR"/>
    <property type="match status" value="1"/>
</dbReference>
<feature type="domain" description="G-protein coupled receptors family 1 profile" evidence="12">
    <location>
        <begin position="46"/>
        <end position="298"/>
    </location>
</feature>
<keyword evidence="13" id="KW-1185">Reference proteome</keyword>
<feature type="transmembrane region" description="Helical" evidence="11">
    <location>
        <begin position="278"/>
        <end position="301"/>
    </location>
</feature>
<evidence type="ECO:0000256" key="7">
    <source>
        <dbReference type="ARBA" id="ARBA00023170"/>
    </source>
</evidence>
<proteinExistence type="inferred from homology"/>
<dbReference type="PROSITE" id="PS00237">
    <property type="entry name" value="G_PROTEIN_RECEP_F1_1"/>
    <property type="match status" value="1"/>
</dbReference>
<dbReference type="GeneID" id="102803999"/>
<evidence type="ECO:0000256" key="6">
    <source>
        <dbReference type="ARBA" id="ARBA00023136"/>
    </source>
</evidence>
<evidence type="ECO:0000313" key="14">
    <source>
        <dbReference type="RefSeq" id="XP_006814422.1"/>
    </source>
</evidence>
<sequence length="341" mass="38516">MENIPNETRSEDGTGTFLVFWTLFNETQNLDVADTSNTSWTNSSVGNLLVILVILLYSSRSSLPNIYIINLAIADFLFMLTIPFLAYLYIEQNWVFGRVICKLVMSVDGMNQFAGVLFLTAMSFDRYLAIVRPISSLKVRSVRKTRLLCTAVWGFSVVLCLPLWMYTDVVLSHNERQNTCGIFWPQTLRKTFVVYAFAVGYILPLLVISTCYFAILAQVSKKALPGMGNKRQRSSRRVAVLVIVAVIVFAICWLPFYAIQLYIEFFLEAAMPSMTATIVYYVSICLSYSNSALNPFVYTFVGKMYRENIKRLLRCKIKTNGSAPGSSQISCQTAISSDTRL</sequence>
<keyword evidence="8 9" id="KW-0807">Transducer</keyword>
<evidence type="ECO:0000256" key="9">
    <source>
        <dbReference type="RuleBase" id="RU000688"/>
    </source>
</evidence>
<evidence type="ECO:0000256" key="1">
    <source>
        <dbReference type="ARBA" id="ARBA00004651"/>
    </source>
</evidence>
<dbReference type="PANTHER" id="PTHR24229:SF40">
    <property type="entry name" value="ALLATOSTATIN C RECEPTOR 1-RELATED"/>
    <property type="match status" value="1"/>
</dbReference>
<evidence type="ECO:0000256" key="4">
    <source>
        <dbReference type="ARBA" id="ARBA00022989"/>
    </source>
</evidence>
<evidence type="ECO:0000256" key="8">
    <source>
        <dbReference type="ARBA" id="ARBA00023224"/>
    </source>
</evidence>
<keyword evidence="5 9" id="KW-0297">G-protein coupled receptor</keyword>
<dbReference type="PROSITE" id="PS50262">
    <property type="entry name" value="G_PROTEIN_RECEP_F1_2"/>
    <property type="match status" value="1"/>
</dbReference>
<organism evidence="13 14">
    <name type="scientific">Saccoglossus kowalevskii</name>
    <name type="common">Acorn worm</name>
    <dbReference type="NCBI Taxonomy" id="10224"/>
    <lineage>
        <taxon>Eukaryota</taxon>
        <taxon>Metazoa</taxon>
        <taxon>Hemichordata</taxon>
        <taxon>Enteropneusta</taxon>
        <taxon>Harrimaniidae</taxon>
        <taxon>Saccoglossus</taxon>
    </lineage>
</organism>
<keyword evidence="6 11" id="KW-0472">Membrane</keyword>
<protein>
    <submittedName>
        <fullName evidence="14">Somatostatin receptor type 2-like</fullName>
    </submittedName>
</protein>
<name>A0ABM0M331_SACKO</name>
<keyword evidence="2" id="KW-1003">Cell membrane</keyword>
<comment type="subcellular location">
    <subcellularLocation>
        <location evidence="1">Cell membrane</location>
        <topology evidence="1">Multi-pass membrane protein</topology>
    </subcellularLocation>
</comment>